<dbReference type="GO" id="GO:0005096">
    <property type="term" value="F:GTPase activator activity"/>
    <property type="evidence" value="ECO:0007669"/>
    <property type="project" value="UniProtKB-KW"/>
</dbReference>
<protein>
    <recommendedName>
        <fullName evidence="6">Arf-GAP domain-containing protein</fullName>
    </recommendedName>
</protein>
<keyword evidence="8" id="KW-1185">Reference proteome</keyword>
<evidence type="ECO:0000256" key="1">
    <source>
        <dbReference type="ARBA" id="ARBA00022468"/>
    </source>
</evidence>
<dbReference type="GO" id="GO:0030100">
    <property type="term" value="P:regulation of endocytosis"/>
    <property type="evidence" value="ECO:0007669"/>
    <property type="project" value="TreeGrafter"/>
</dbReference>
<name>A0A267GP86_9PLAT</name>
<evidence type="ECO:0000256" key="3">
    <source>
        <dbReference type="ARBA" id="ARBA00022771"/>
    </source>
</evidence>
<evidence type="ECO:0000256" key="5">
    <source>
        <dbReference type="PROSITE-ProRule" id="PRU00288"/>
    </source>
</evidence>
<dbReference type="STRING" id="282301.A0A267GP86"/>
<dbReference type="InterPro" id="IPR001164">
    <property type="entry name" value="ArfGAP_dom"/>
</dbReference>
<dbReference type="InterPro" id="IPR038508">
    <property type="entry name" value="ArfGAP_dom_sf"/>
</dbReference>
<dbReference type="Pfam" id="PF01412">
    <property type="entry name" value="ArfGap"/>
    <property type="match status" value="1"/>
</dbReference>
<evidence type="ECO:0000313" key="7">
    <source>
        <dbReference type="EMBL" id="PAA87234.1"/>
    </source>
</evidence>
<feature type="non-terminal residue" evidence="7">
    <location>
        <position position="1"/>
    </location>
</feature>
<dbReference type="SUPFAM" id="SSF57863">
    <property type="entry name" value="ArfGap/RecO-like zinc finger"/>
    <property type="match status" value="1"/>
</dbReference>
<evidence type="ECO:0000259" key="6">
    <source>
        <dbReference type="PROSITE" id="PS50115"/>
    </source>
</evidence>
<evidence type="ECO:0000313" key="8">
    <source>
        <dbReference type="Proteomes" id="UP000215902"/>
    </source>
</evidence>
<reference evidence="7 8" key="1">
    <citation type="submission" date="2017-06" db="EMBL/GenBank/DDBJ databases">
        <title>A platform for efficient transgenesis in Macrostomum lignano, a flatworm model organism for stem cell research.</title>
        <authorList>
            <person name="Berezikov E."/>
        </authorList>
    </citation>
    <scope>NUCLEOTIDE SEQUENCE [LARGE SCALE GENOMIC DNA]</scope>
    <source>
        <strain evidence="7">DV1</strain>
        <tissue evidence="7">Whole organism</tissue>
    </source>
</reference>
<dbReference type="PANTHER" id="PTHR46395:SF1">
    <property type="entry name" value="ADP-RIBOSYLATION FACTOR GTPASE-ACTIVATING PROTEIN 1"/>
    <property type="match status" value="1"/>
</dbReference>
<dbReference type="OrthoDB" id="983479at2759"/>
<dbReference type="Gene3D" id="1.10.220.150">
    <property type="entry name" value="Arf GTPase activating protein"/>
    <property type="match status" value="1"/>
</dbReference>
<dbReference type="AlphaFoldDB" id="A0A267GP86"/>
<dbReference type="PROSITE" id="PS50115">
    <property type="entry name" value="ARFGAP"/>
    <property type="match status" value="1"/>
</dbReference>
<comment type="caution">
    <text evidence="7">The sequence shown here is derived from an EMBL/GenBank/DDBJ whole genome shotgun (WGS) entry which is preliminary data.</text>
</comment>
<dbReference type="GO" id="GO:0032012">
    <property type="term" value="P:regulation of ARF protein signal transduction"/>
    <property type="evidence" value="ECO:0007669"/>
    <property type="project" value="TreeGrafter"/>
</dbReference>
<dbReference type="PANTHER" id="PTHR46395">
    <property type="entry name" value="ADP-RIBOSYLATION FACTOR GTPASE-ACTIVATING PROTEIN 1"/>
    <property type="match status" value="1"/>
</dbReference>
<gene>
    <name evidence="7" type="ORF">BOX15_Mlig013736g1</name>
</gene>
<accession>A0A267GP86</accession>
<keyword evidence="2" id="KW-0479">Metal-binding</keyword>
<sequence>LANMASPRTRRSLAKLKNQDGNSTCFECNGPNPQWVSVTYGIWICLECSGKHRGLGVH</sequence>
<dbReference type="InterPro" id="IPR037278">
    <property type="entry name" value="ARFGAP/RecO"/>
</dbReference>
<dbReference type="GO" id="GO:0008270">
    <property type="term" value="F:zinc ion binding"/>
    <property type="evidence" value="ECO:0007669"/>
    <property type="project" value="UniProtKB-KW"/>
</dbReference>
<keyword evidence="4" id="KW-0862">Zinc</keyword>
<proteinExistence type="predicted"/>
<keyword evidence="1" id="KW-0343">GTPase activation</keyword>
<feature type="non-terminal residue" evidence="7">
    <location>
        <position position="58"/>
    </location>
</feature>
<dbReference type="Proteomes" id="UP000215902">
    <property type="component" value="Unassembled WGS sequence"/>
</dbReference>
<feature type="domain" description="Arf-GAP" evidence="6">
    <location>
        <begin position="10"/>
        <end position="58"/>
    </location>
</feature>
<dbReference type="EMBL" id="NIVC01000240">
    <property type="protein sequence ID" value="PAA87234.1"/>
    <property type="molecule type" value="Genomic_DNA"/>
</dbReference>
<organism evidence="7 8">
    <name type="scientific">Macrostomum lignano</name>
    <dbReference type="NCBI Taxonomy" id="282301"/>
    <lineage>
        <taxon>Eukaryota</taxon>
        <taxon>Metazoa</taxon>
        <taxon>Spiralia</taxon>
        <taxon>Lophotrochozoa</taxon>
        <taxon>Platyhelminthes</taxon>
        <taxon>Rhabditophora</taxon>
        <taxon>Macrostomorpha</taxon>
        <taxon>Macrostomida</taxon>
        <taxon>Macrostomidae</taxon>
        <taxon>Macrostomum</taxon>
    </lineage>
</organism>
<dbReference type="GO" id="GO:0000139">
    <property type="term" value="C:Golgi membrane"/>
    <property type="evidence" value="ECO:0007669"/>
    <property type="project" value="TreeGrafter"/>
</dbReference>
<evidence type="ECO:0000256" key="4">
    <source>
        <dbReference type="ARBA" id="ARBA00022833"/>
    </source>
</evidence>
<evidence type="ECO:0000256" key="2">
    <source>
        <dbReference type="ARBA" id="ARBA00022723"/>
    </source>
</evidence>
<keyword evidence="3 5" id="KW-0863">Zinc-finger</keyword>
<dbReference type="PRINTS" id="PR00405">
    <property type="entry name" value="REVINTRACTNG"/>
</dbReference>